<gene>
    <name evidence="1" type="ORF">M0R45_000091</name>
</gene>
<evidence type="ECO:0000313" key="1">
    <source>
        <dbReference type="EMBL" id="KAK9906046.1"/>
    </source>
</evidence>
<evidence type="ECO:0000313" key="2">
    <source>
        <dbReference type="Proteomes" id="UP001457282"/>
    </source>
</evidence>
<accession>A0AAW1VMS0</accession>
<dbReference type="AlphaFoldDB" id="A0AAW1VMS0"/>
<dbReference type="EMBL" id="JBEDUW010000117">
    <property type="protein sequence ID" value="KAK9906046.1"/>
    <property type="molecule type" value="Genomic_DNA"/>
</dbReference>
<reference evidence="1 2" key="1">
    <citation type="journal article" date="2023" name="G3 (Bethesda)">
        <title>A chromosome-length genome assembly and annotation of blackberry (Rubus argutus, cv. 'Hillquist').</title>
        <authorList>
            <person name="Bruna T."/>
            <person name="Aryal R."/>
            <person name="Dudchenko O."/>
            <person name="Sargent D.J."/>
            <person name="Mead D."/>
            <person name="Buti M."/>
            <person name="Cavallini A."/>
            <person name="Hytonen T."/>
            <person name="Andres J."/>
            <person name="Pham M."/>
            <person name="Weisz D."/>
            <person name="Mascagni F."/>
            <person name="Usai G."/>
            <person name="Natali L."/>
            <person name="Bassil N."/>
            <person name="Fernandez G.E."/>
            <person name="Lomsadze A."/>
            <person name="Armour M."/>
            <person name="Olukolu B."/>
            <person name="Poorten T."/>
            <person name="Britton C."/>
            <person name="Davik J."/>
            <person name="Ashrafi H."/>
            <person name="Aiden E.L."/>
            <person name="Borodovsky M."/>
            <person name="Worthington M."/>
        </authorList>
    </citation>
    <scope>NUCLEOTIDE SEQUENCE [LARGE SCALE GENOMIC DNA]</scope>
    <source>
        <strain evidence="1">PI 553951</strain>
    </source>
</reference>
<name>A0AAW1VMS0_RUBAR</name>
<keyword evidence="2" id="KW-1185">Reference proteome</keyword>
<proteinExistence type="predicted"/>
<comment type="caution">
    <text evidence="1">The sequence shown here is derived from an EMBL/GenBank/DDBJ whole genome shotgun (WGS) entry which is preliminary data.</text>
</comment>
<organism evidence="1 2">
    <name type="scientific">Rubus argutus</name>
    <name type="common">Southern blackberry</name>
    <dbReference type="NCBI Taxonomy" id="59490"/>
    <lineage>
        <taxon>Eukaryota</taxon>
        <taxon>Viridiplantae</taxon>
        <taxon>Streptophyta</taxon>
        <taxon>Embryophyta</taxon>
        <taxon>Tracheophyta</taxon>
        <taxon>Spermatophyta</taxon>
        <taxon>Magnoliopsida</taxon>
        <taxon>eudicotyledons</taxon>
        <taxon>Gunneridae</taxon>
        <taxon>Pentapetalae</taxon>
        <taxon>rosids</taxon>
        <taxon>fabids</taxon>
        <taxon>Rosales</taxon>
        <taxon>Rosaceae</taxon>
        <taxon>Rosoideae</taxon>
        <taxon>Rosoideae incertae sedis</taxon>
        <taxon>Rubus</taxon>
    </lineage>
</organism>
<protein>
    <submittedName>
        <fullName evidence="1">Uncharacterized protein</fullName>
    </submittedName>
</protein>
<sequence>MAAATVASPAVEPVKPHHDVKLFNRWSFNDIQDFIVPGTASSQSTLNLTKPLVTLVVSSSKTELPTTVPLPSIGQGGKELPQLVFPNKALREKRNTGIGYDLDLRHVSKSEIPNSSHNWNL</sequence>
<dbReference type="Proteomes" id="UP001457282">
    <property type="component" value="Unassembled WGS sequence"/>
</dbReference>